<accession>A0A922EXQ5</accession>
<dbReference type="PANTHER" id="PTHR31566:SF0">
    <property type="entry name" value="CYTOCHROME C BIOGENESIS PROTEIN CCS1, CHLOROPLASTIC"/>
    <property type="match status" value="1"/>
</dbReference>
<evidence type="ECO:0000256" key="5">
    <source>
        <dbReference type="ARBA" id="ARBA00023136"/>
    </source>
</evidence>
<name>A0A922EXQ5_CARIL</name>
<dbReference type="GO" id="GO:0016020">
    <property type="term" value="C:membrane"/>
    <property type="evidence" value="ECO:0007669"/>
    <property type="project" value="UniProtKB-SubCell"/>
</dbReference>
<gene>
    <name evidence="7" type="ORF">I3842_05G060800</name>
</gene>
<evidence type="ECO:0000256" key="3">
    <source>
        <dbReference type="ARBA" id="ARBA00022748"/>
    </source>
</evidence>
<evidence type="ECO:0000256" key="4">
    <source>
        <dbReference type="ARBA" id="ARBA00022989"/>
    </source>
</evidence>
<evidence type="ECO:0000259" key="6">
    <source>
        <dbReference type="Pfam" id="PF05140"/>
    </source>
</evidence>
<dbReference type="AlphaFoldDB" id="A0A922EXQ5"/>
<dbReference type="InterPro" id="IPR023494">
    <property type="entry name" value="Cyt_c_bgen_Ccs1/CcsB/ResB"/>
</dbReference>
<evidence type="ECO:0000313" key="8">
    <source>
        <dbReference type="Proteomes" id="UP000811246"/>
    </source>
</evidence>
<dbReference type="GO" id="GO:0017004">
    <property type="term" value="P:cytochrome complex assembly"/>
    <property type="evidence" value="ECO:0007669"/>
    <property type="project" value="UniProtKB-KW"/>
</dbReference>
<dbReference type="Pfam" id="PF05140">
    <property type="entry name" value="ResB"/>
    <property type="match status" value="1"/>
</dbReference>
<organism evidence="7 8">
    <name type="scientific">Carya illinoinensis</name>
    <name type="common">Pecan</name>
    <dbReference type="NCBI Taxonomy" id="32201"/>
    <lineage>
        <taxon>Eukaryota</taxon>
        <taxon>Viridiplantae</taxon>
        <taxon>Streptophyta</taxon>
        <taxon>Embryophyta</taxon>
        <taxon>Tracheophyta</taxon>
        <taxon>Spermatophyta</taxon>
        <taxon>Magnoliopsida</taxon>
        <taxon>eudicotyledons</taxon>
        <taxon>Gunneridae</taxon>
        <taxon>Pentapetalae</taxon>
        <taxon>rosids</taxon>
        <taxon>fabids</taxon>
        <taxon>Fagales</taxon>
        <taxon>Juglandaceae</taxon>
        <taxon>Carya</taxon>
    </lineage>
</organism>
<dbReference type="PANTHER" id="PTHR31566">
    <property type="entry name" value="CYTOCHROME C BIOGENESIS PROTEIN CCS1, CHLOROPLASTIC"/>
    <property type="match status" value="1"/>
</dbReference>
<sequence length="450" mass="49368">MEALKTTKARIPYLPNTLFLKSNLLLSTFKLQPIPCSSKTRVFPVQEHLKTSKKIVLSEVAPKLGEERGGVTGNAKFPVKSGSGGRVRLLKRFPRRVLAILSNLPLAIGEMSTLAGLMALGTVIDQGEAPDFCFQKYPEGNPLLGFFTWRWVLTLGFDHMYTSPSSLGTLMEFLDSVEAIRKQEYSDILHRASVKIYAILMGSGYELLYSVQSSTVRSKILGIPYINNTLNAIQFAVAVVHLAMLLITAGGTPSATGSFRGSVTVPQGLNFFVGDVLGPSGFLCTPIEAFNTEVHVNRFCIDYYDSGEEVMRKTISVNDPLRDDGITIYQTDWSFSALQILEDDEGPLNLAMAPLKINGDKKLFETLPVDFESPNVKGMKGQFVGVRRPSSKLQIDMDGTRIIIADAIRSSGLDLKTDPRVPLVYVGFGALMLTTCISYLSHSQGSFLCN</sequence>
<keyword evidence="4" id="KW-1133">Transmembrane helix</keyword>
<evidence type="ECO:0000313" key="7">
    <source>
        <dbReference type="EMBL" id="KAG6711554.1"/>
    </source>
</evidence>
<evidence type="ECO:0000256" key="2">
    <source>
        <dbReference type="ARBA" id="ARBA00022692"/>
    </source>
</evidence>
<keyword evidence="5" id="KW-0472">Membrane</keyword>
<reference evidence="7" key="1">
    <citation type="submission" date="2021-01" db="EMBL/GenBank/DDBJ databases">
        <authorList>
            <person name="Lovell J.T."/>
            <person name="Bentley N."/>
            <person name="Bhattarai G."/>
            <person name="Jenkins J.W."/>
            <person name="Sreedasyam A."/>
            <person name="Alarcon Y."/>
            <person name="Bock C."/>
            <person name="Boston L."/>
            <person name="Carlson J."/>
            <person name="Cervantes K."/>
            <person name="Clermont K."/>
            <person name="Krom N."/>
            <person name="Kubenka K."/>
            <person name="Mamidi S."/>
            <person name="Mattison C."/>
            <person name="Monteros M."/>
            <person name="Pisani C."/>
            <person name="Plott C."/>
            <person name="Rajasekar S."/>
            <person name="Rhein H.S."/>
            <person name="Rohla C."/>
            <person name="Song M."/>
            <person name="Hilaire R.S."/>
            <person name="Shu S."/>
            <person name="Wells L."/>
            <person name="Wang X."/>
            <person name="Webber J."/>
            <person name="Heerema R.J."/>
            <person name="Klein P."/>
            <person name="Conner P."/>
            <person name="Grauke L."/>
            <person name="Grimwood J."/>
            <person name="Schmutz J."/>
            <person name="Randall J.J."/>
        </authorList>
    </citation>
    <scope>NUCLEOTIDE SEQUENCE</scope>
    <source>
        <tissue evidence="7">Leaf</tissue>
    </source>
</reference>
<dbReference type="EMBL" id="CM031829">
    <property type="protein sequence ID" value="KAG6711554.1"/>
    <property type="molecule type" value="Genomic_DNA"/>
</dbReference>
<comment type="subcellular location">
    <subcellularLocation>
        <location evidence="1">Membrane</location>
        <topology evidence="1">Multi-pass membrane protein</topology>
    </subcellularLocation>
</comment>
<comment type="caution">
    <text evidence="7">The sequence shown here is derived from an EMBL/GenBank/DDBJ whole genome shotgun (WGS) entry which is preliminary data.</text>
</comment>
<keyword evidence="2" id="KW-0812">Transmembrane</keyword>
<feature type="domain" description="ResB-like" evidence="6">
    <location>
        <begin position="235"/>
        <end position="336"/>
    </location>
</feature>
<protein>
    <recommendedName>
        <fullName evidence="6">ResB-like domain-containing protein</fullName>
    </recommendedName>
</protein>
<proteinExistence type="predicted"/>
<dbReference type="Proteomes" id="UP000811246">
    <property type="component" value="Chromosome 5"/>
</dbReference>
<dbReference type="InterPro" id="IPR007816">
    <property type="entry name" value="ResB-like_domain"/>
</dbReference>
<evidence type="ECO:0000256" key="1">
    <source>
        <dbReference type="ARBA" id="ARBA00004141"/>
    </source>
</evidence>
<keyword evidence="3" id="KW-0201">Cytochrome c-type biogenesis</keyword>